<organism evidence="1 2">
    <name type="scientific">Neptunomonas phycophila</name>
    <dbReference type="NCBI Taxonomy" id="1572645"/>
    <lineage>
        <taxon>Bacteria</taxon>
        <taxon>Pseudomonadati</taxon>
        <taxon>Pseudomonadota</taxon>
        <taxon>Gammaproteobacteria</taxon>
        <taxon>Oceanospirillales</taxon>
        <taxon>Oceanospirillaceae</taxon>
        <taxon>Neptunomonas</taxon>
    </lineage>
</organism>
<dbReference type="AlphaFoldDB" id="A0AAW7XP26"/>
<reference evidence="1" key="1">
    <citation type="submission" date="2023-07" db="EMBL/GenBank/DDBJ databases">
        <title>Genome content predicts the carbon catabolic preferences of heterotrophic bacteria.</title>
        <authorList>
            <person name="Gralka M."/>
        </authorList>
    </citation>
    <scope>NUCLEOTIDE SEQUENCE</scope>
    <source>
        <strain evidence="1">I2M16</strain>
    </source>
</reference>
<accession>A0AAW7XP26</accession>
<sequence length="103" mass="11627">MIKVKLVEHKGKKSLELHENDWSTFSKCCETIEQVFDGLIENKERLPSPAALADVYITYHLKNGSVDIDFDEAWGIDIFCSSDSLLASLKDAMDSSHDFKICT</sequence>
<protein>
    <submittedName>
        <fullName evidence="1">Uncharacterized protein</fullName>
    </submittedName>
</protein>
<gene>
    <name evidence="1" type="ORF">Q4490_15990</name>
</gene>
<proteinExistence type="predicted"/>
<dbReference type="RefSeq" id="WP_303551982.1">
    <property type="nucleotide sequence ID" value="NZ_JAUOPG010000012.1"/>
</dbReference>
<evidence type="ECO:0000313" key="2">
    <source>
        <dbReference type="Proteomes" id="UP001169862"/>
    </source>
</evidence>
<name>A0AAW7XP26_9GAMM</name>
<evidence type="ECO:0000313" key="1">
    <source>
        <dbReference type="EMBL" id="MDO6455073.1"/>
    </source>
</evidence>
<dbReference type="EMBL" id="JAUOPG010000012">
    <property type="protein sequence ID" value="MDO6455073.1"/>
    <property type="molecule type" value="Genomic_DNA"/>
</dbReference>
<dbReference type="Proteomes" id="UP001169862">
    <property type="component" value="Unassembled WGS sequence"/>
</dbReference>
<comment type="caution">
    <text evidence="1">The sequence shown here is derived from an EMBL/GenBank/DDBJ whole genome shotgun (WGS) entry which is preliminary data.</text>
</comment>